<accession>A0ACB7G456</accession>
<reference evidence="2" key="1">
    <citation type="journal article" date="2016" name="Nat. Biotechnol.">
        <title>Sequencing wild and cultivated cassava and related species reveals extensive interspecific hybridization and genetic diversity.</title>
        <authorList>
            <person name="Bredeson J.V."/>
            <person name="Lyons J.B."/>
            <person name="Prochnik S.E."/>
            <person name="Wu G.A."/>
            <person name="Ha C.M."/>
            <person name="Edsinger-Gonzales E."/>
            <person name="Grimwood J."/>
            <person name="Schmutz J."/>
            <person name="Rabbi I.Y."/>
            <person name="Egesi C."/>
            <person name="Nauluvula P."/>
            <person name="Lebot V."/>
            <person name="Ndunguru J."/>
            <person name="Mkamilo G."/>
            <person name="Bart R.S."/>
            <person name="Setter T.L."/>
            <person name="Gleadow R.M."/>
            <person name="Kulakow P."/>
            <person name="Ferguson M.E."/>
            <person name="Rounsley S."/>
            <person name="Rokhsar D.S."/>
        </authorList>
    </citation>
    <scope>NUCLEOTIDE SEQUENCE [LARGE SCALE GENOMIC DNA]</scope>
    <source>
        <strain evidence="2">cv. AM560-2</strain>
    </source>
</reference>
<gene>
    <name evidence="1" type="ORF">MANES_17G118669v8</name>
</gene>
<protein>
    <submittedName>
        <fullName evidence="1">Uncharacterized protein</fullName>
    </submittedName>
</protein>
<comment type="caution">
    <text evidence="1">The sequence shown here is derived from an EMBL/GenBank/DDBJ whole genome shotgun (WGS) entry which is preliminary data.</text>
</comment>
<sequence>MPKPTEQPPNNIHTLRAERDLGANLEVDLASKLEDYLLKIYSGKITAATASLNLAEVASLLQGSIQVYSRKVQYLYNLVLHALESLSQKSLSIYWEPLCQLCSTFVEEQAEGTSVQAEQSGSHAVSDEENDQFWCLDDVPGWFKYCTLYGDAIMQISAKLFIILQWKQIIP</sequence>
<evidence type="ECO:0000313" key="2">
    <source>
        <dbReference type="Proteomes" id="UP000091857"/>
    </source>
</evidence>
<proteinExistence type="predicted"/>
<dbReference type="Proteomes" id="UP000091857">
    <property type="component" value="Chromosome 17"/>
</dbReference>
<keyword evidence="2" id="KW-1185">Reference proteome</keyword>
<organism evidence="1 2">
    <name type="scientific">Manihot esculenta</name>
    <name type="common">Cassava</name>
    <name type="synonym">Jatropha manihot</name>
    <dbReference type="NCBI Taxonomy" id="3983"/>
    <lineage>
        <taxon>Eukaryota</taxon>
        <taxon>Viridiplantae</taxon>
        <taxon>Streptophyta</taxon>
        <taxon>Embryophyta</taxon>
        <taxon>Tracheophyta</taxon>
        <taxon>Spermatophyta</taxon>
        <taxon>Magnoliopsida</taxon>
        <taxon>eudicotyledons</taxon>
        <taxon>Gunneridae</taxon>
        <taxon>Pentapetalae</taxon>
        <taxon>rosids</taxon>
        <taxon>fabids</taxon>
        <taxon>Malpighiales</taxon>
        <taxon>Euphorbiaceae</taxon>
        <taxon>Crotonoideae</taxon>
        <taxon>Manihoteae</taxon>
        <taxon>Manihot</taxon>
    </lineage>
</organism>
<evidence type="ECO:0000313" key="1">
    <source>
        <dbReference type="EMBL" id="KAG8635074.1"/>
    </source>
</evidence>
<name>A0ACB7G456_MANES</name>
<dbReference type="EMBL" id="CM004403">
    <property type="protein sequence ID" value="KAG8635074.1"/>
    <property type="molecule type" value="Genomic_DNA"/>
</dbReference>